<organism evidence="1 2">
    <name type="scientific">Christensenella hongkongensis</name>
    <dbReference type="NCBI Taxonomy" id="270498"/>
    <lineage>
        <taxon>Bacteria</taxon>
        <taxon>Bacillati</taxon>
        <taxon>Bacillota</taxon>
        <taxon>Clostridia</taxon>
        <taxon>Christensenellales</taxon>
        <taxon>Christensenellaceae</taxon>
        <taxon>Christensenella</taxon>
    </lineage>
</organism>
<dbReference type="AlphaFoldDB" id="A0A0M2NN13"/>
<sequence length="86" mass="10182">MLASVYDFCDYFGMTLEDFFHEDDSKDKIIRQLNHLLTEKLNVDDLTLLFNFVDTLDKKSLRALLETYSTYHAVRIEKESKKTKIV</sequence>
<reference evidence="1 2" key="1">
    <citation type="submission" date="2015-04" db="EMBL/GenBank/DDBJ databases">
        <title>Draft genome sequence of bacteremic isolate Catabacter hongkongensis type strain HKU16T.</title>
        <authorList>
            <person name="Lau S.K."/>
            <person name="Teng J.L."/>
            <person name="Huang Y."/>
            <person name="Curreem S.O."/>
            <person name="Tsui S.K."/>
            <person name="Woo P.C."/>
        </authorList>
    </citation>
    <scope>NUCLEOTIDE SEQUENCE [LARGE SCALE GENOMIC DNA]</scope>
    <source>
        <strain evidence="1 2">HKU16</strain>
    </source>
</reference>
<protein>
    <submittedName>
        <fullName evidence="1">Uncharacterized protein</fullName>
    </submittedName>
</protein>
<name>A0A0M2NN13_9FIRM</name>
<proteinExistence type="predicted"/>
<gene>
    <name evidence="1" type="ORF">CHK_0756</name>
</gene>
<dbReference type="Proteomes" id="UP000034076">
    <property type="component" value="Unassembled WGS sequence"/>
</dbReference>
<evidence type="ECO:0000313" key="2">
    <source>
        <dbReference type="Proteomes" id="UP000034076"/>
    </source>
</evidence>
<comment type="caution">
    <text evidence="1">The sequence shown here is derived from an EMBL/GenBank/DDBJ whole genome shotgun (WGS) entry which is preliminary data.</text>
</comment>
<accession>A0A0M2NN13</accession>
<dbReference type="EMBL" id="LAYJ01000068">
    <property type="protein sequence ID" value="KKI51590.1"/>
    <property type="molecule type" value="Genomic_DNA"/>
</dbReference>
<evidence type="ECO:0000313" key="1">
    <source>
        <dbReference type="EMBL" id="KKI51590.1"/>
    </source>
</evidence>
<keyword evidence="2" id="KW-1185">Reference proteome</keyword>